<feature type="transmembrane region" description="Helical" evidence="5">
    <location>
        <begin position="71"/>
        <end position="99"/>
    </location>
</feature>
<evidence type="ECO:0000256" key="5">
    <source>
        <dbReference type="SAM" id="Phobius"/>
    </source>
</evidence>
<keyword evidence="3 5" id="KW-1133">Transmembrane helix</keyword>
<dbReference type="EMBL" id="FOIT01000002">
    <property type="protein sequence ID" value="SEV96813.1"/>
    <property type="molecule type" value="Genomic_DNA"/>
</dbReference>
<evidence type="ECO:0000259" key="6">
    <source>
        <dbReference type="Pfam" id="PF04893"/>
    </source>
</evidence>
<evidence type="ECO:0000313" key="7">
    <source>
        <dbReference type="EMBL" id="SEV96813.1"/>
    </source>
</evidence>
<proteinExistence type="predicted"/>
<protein>
    <submittedName>
        <fullName evidence="7">Yip1 domain-containing protein</fullName>
    </submittedName>
</protein>
<feature type="transmembrane region" description="Helical" evidence="5">
    <location>
        <begin position="172"/>
        <end position="188"/>
    </location>
</feature>
<reference evidence="7 8" key="1">
    <citation type="submission" date="2016-10" db="EMBL/GenBank/DDBJ databases">
        <authorList>
            <person name="Varghese N."/>
            <person name="Submissions S."/>
        </authorList>
    </citation>
    <scope>NUCLEOTIDE SEQUENCE [LARGE SCALE GENOMIC DNA]</scope>
    <source>
        <strain evidence="7 8">IBRC-M10081</strain>
    </source>
</reference>
<organism evidence="7 8">
    <name type="scientific">Aliicoccus persicus</name>
    <dbReference type="NCBI Taxonomy" id="930138"/>
    <lineage>
        <taxon>Bacteria</taxon>
        <taxon>Bacillati</taxon>
        <taxon>Bacillota</taxon>
        <taxon>Bacilli</taxon>
        <taxon>Bacillales</taxon>
        <taxon>Staphylococcaceae</taxon>
        <taxon>Aliicoccus</taxon>
    </lineage>
</organism>
<dbReference type="InterPro" id="IPR006977">
    <property type="entry name" value="Yip1_dom"/>
</dbReference>
<keyword evidence="4 5" id="KW-0472">Membrane</keyword>
<dbReference type="AlphaFoldDB" id="A0A662Z570"/>
<sequence length="223" mass="24873">MEETTEKTNIFKIITEPKRQFELLRRRPKIVIPLLIVFLIGIVNIVFGLTFNPDVSEEISESNSSLVLTTVFNSIMGIFGLFMVIVLRAVVLMIIMAIVEPGEDIQYPITITLYSFIVVQIGALISTTIAFFIDGNPGKNYTSLGAIYASDMSTQDFVNDIQYILLESINPFTIWMLVLVFIGIKVLYKTTTTKAVVATVLFYILPLLGSMLLGSLLPSDLDM</sequence>
<feature type="transmembrane region" description="Helical" evidence="5">
    <location>
        <begin position="195"/>
        <end position="217"/>
    </location>
</feature>
<evidence type="ECO:0000256" key="1">
    <source>
        <dbReference type="ARBA" id="ARBA00004141"/>
    </source>
</evidence>
<feature type="domain" description="Yip1" evidence="6">
    <location>
        <begin position="12"/>
        <end position="209"/>
    </location>
</feature>
<name>A0A662Z570_9STAP</name>
<keyword evidence="8" id="KW-1185">Reference proteome</keyword>
<evidence type="ECO:0000313" key="8">
    <source>
        <dbReference type="Proteomes" id="UP000243605"/>
    </source>
</evidence>
<comment type="subcellular location">
    <subcellularLocation>
        <location evidence="1">Membrane</location>
        <topology evidence="1">Multi-pass membrane protein</topology>
    </subcellularLocation>
</comment>
<gene>
    <name evidence="7" type="ORF">SAMN05192557_1052</name>
</gene>
<evidence type="ECO:0000256" key="2">
    <source>
        <dbReference type="ARBA" id="ARBA00022692"/>
    </source>
</evidence>
<feature type="transmembrane region" description="Helical" evidence="5">
    <location>
        <begin position="111"/>
        <end position="133"/>
    </location>
</feature>
<evidence type="ECO:0000256" key="4">
    <source>
        <dbReference type="ARBA" id="ARBA00023136"/>
    </source>
</evidence>
<dbReference type="GO" id="GO:0016020">
    <property type="term" value="C:membrane"/>
    <property type="evidence" value="ECO:0007669"/>
    <property type="project" value="UniProtKB-SubCell"/>
</dbReference>
<evidence type="ECO:0000256" key="3">
    <source>
        <dbReference type="ARBA" id="ARBA00022989"/>
    </source>
</evidence>
<dbReference type="OrthoDB" id="2940219at2"/>
<dbReference type="Pfam" id="PF04893">
    <property type="entry name" value="Yip1"/>
    <property type="match status" value="1"/>
</dbReference>
<keyword evidence="2 5" id="KW-0812">Transmembrane</keyword>
<dbReference type="RefSeq" id="WP_091474573.1">
    <property type="nucleotide sequence ID" value="NZ_FOIT01000002.1"/>
</dbReference>
<feature type="transmembrane region" description="Helical" evidence="5">
    <location>
        <begin position="30"/>
        <end position="51"/>
    </location>
</feature>
<accession>A0A662Z570</accession>
<dbReference type="Proteomes" id="UP000243605">
    <property type="component" value="Unassembled WGS sequence"/>
</dbReference>